<dbReference type="Proteomes" id="UP000436006">
    <property type="component" value="Unassembled WGS sequence"/>
</dbReference>
<keyword evidence="1" id="KW-0812">Transmembrane</keyword>
<protein>
    <recommendedName>
        <fullName evidence="4">DUF3137 domain-containing protein</fullName>
    </recommendedName>
</protein>
<organism evidence="2 3">
    <name type="scientific">Spirosoma arboris</name>
    <dbReference type="NCBI Taxonomy" id="2682092"/>
    <lineage>
        <taxon>Bacteria</taxon>
        <taxon>Pseudomonadati</taxon>
        <taxon>Bacteroidota</taxon>
        <taxon>Cytophagia</taxon>
        <taxon>Cytophagales</taxon>
        <taxon>Cytophagaceae</taxon>
        <taxon>Spirosoma</taxon>
    </lineage>
</organism>
<keyword evidence="1" id="KW-0472">Membrane</keyword>
<keyword evidence="1" id="KW-1133">Transmembrane helix</keyword>
<dbReference type="EMBL" id="WPIN01000003">
    <property type="protein sequence ID" value="MVM30489.1"/>
    <property type="molecule type" value="Genomic_DNA"/>
</dbReference>
<proteinExistence type="predicted"/>
<feature type="transmembrane region" description="Helical" evidence="1">
    <location>
        <begin position="6"/>
        <end position="27"/>
    </location>
</feature>
<sequence length="231" mass="26110">MDESTLKTTLIALAAGIILLVFVYTSWQSRSRLAQVQAFPSVLQAAGLHLITNPTLHESYRFLPTFYPNMGVDKTLYAATKQEDHTHISALVYEDKRVRSIHPVLVLIATLSYTAPAVGIYTRSTPFGPITPTGQRVFKTNETELDKAFKITAVSEPDFQSLVTPELRQFLGQNKDITHIEMAHHTLALFTSDDRFFALTTLNGIPSPEVFTRRLSQLHELQRLLDRQFHE</sequence>
<dbReference type="AlphaFoldDB" id="A0A7K1S9K5"/>
<evidence type="ECO:0000256" key="1">
    <source>
        <dbReference type="SAM" id="Phobius"/>
    </source>
</evidence>
<reference evidence="2 3" key="1">
    <citation type="submission" date="2019-12" db="EMBL/GenBank/DDBJ databases">
        <title>Spirosoma sp. HMF4905 genome sequencing and assembly.</title>
        <authorList>
            <person name="Kang H."/>
            <person name="Cha I."/>
            <person name="Kim H."/>
            <person name="Joh K."/>
        </authorList>
    </citation>
    <scope>NUCLEOTIDE SEQUENCE [LARGE SCALE GENOMIC DNA]</scope>
    <source>
        <strain evidence="2 3">HMF4905</strain>
    </source>
</reference>
<keyword evidence="3" id="KW-1185">Reference proteome</keyword>
<comment type="caution">
    <text evidence="2">The sequence shown here is derived from an EMBL/GenBank/DDBJ whole genome shotgun (WGS) entry which is preliminary data.</text>
</comment>
<accession>A0A7K1S9K5</accession>
<evidence type="ECO:0008006" key="4">
    <source>
        <dbReference type="Google" id="ProtNLM"/>
    </source>
</evidence>
<gene>
    <name evidence="2" type="ORF">GO755_10630</name>
</gene>
<evidence type="ECO:0000313" key="3">
    <source>
        <dbReference type="Proteomes" id="UP000436006"/>
    </source>
</evidence>
<dbReference type="RefSeq" id="WP_157584718.1">
    <property type="nucleotide sequence ID" value="NZ_WPIN01000003.1"/>
</dbReference>
<evidence type="ECO:0000313" key="2">
    <source>
        <dbReference type="EMBL" id="MVM30489.1"/>
    </source>
</evidence>
<name>A0A7K1S9K5_9BACT</name>